<dbReference type="Pfam" id="PF13129">
    <property type="entry name" value="DUF3953"/>
    <property type="match status" value="1"/>
</dbReference>
<reference evidence="2 3" key="1">
    <citation type="submission" date="2019-04" db="EMBL/GenBank/DDBJ databases">
        <title>Genome sequence of Bacillus hwajinpoensis strain Y2.</title>
        <authorList>
            <person name="Fair J.L."/>
            <person name="Maclea K.S."/>
        </authorList>
    </citation>
    <scope>NUCLEOTIDE SEQUENCE [LARGE SCALE GENOMIC DNA]</scope>
    <source>
        <strain evidence="2 3">Y2</strain>
    </source>
</reference>
<evidence type="ECO:0000256" key="1">
    <source>
        <dbReference type="SAM" id="Phobius"/>
    </source>
</evidence>
<protein>
    <submittedName>
        <fullName evidence="2">DUF3953 domain-containing protein</fullName>
    </submittedName>
</protein>
<dbReference type="Proteomes" id="UP000310541">
    <property type="component" value="Unassembled WGS sequence"/>
</dbReference>
<feature type="transmembrane region" description="Helical" evidence="1">
    <location>
        <begin position="27"/>
        <end position="46"/>
    </location>
</feature>
<name>A0A4U1MH18_9BACL</name>
<dbReference type="InterPro" id="IPR025018">
    <property type="entry name" value="DUF3953"/>
</dbReference>
<keyword evidence="1" id="KW-0472">Membrane</keyword>
<accession>A0A4U1MH18</accession>
<dbReference type="OrthoDB" id="2456396at2"/>
<proteinExistence type="predicted"/>
<gene>
    <name evidence="2" type="ORF">FBF83_10785</name>
</gene>
<comment type="caution">
    <text evidence="2">The sequence shown here is derived from an EMBL/GenBank/DDBJ whole genome shotgun (WGS) entry which is preliminary data.</text>
</comment>
<dbReference type="EMBL" id="SWFM01000003">
    <property type="protein sequence ID" value="TKD69765.1"/>
    <property type="molecule type" value="Genomic_DNA"/>
</dbReference>
<feature type="transmembrane region" description="Helical" evidence="1">
    <location>
        <begin position="53"/>
        <end position="74"/>
    </location>
</feature>
<keyword evidence="1" id="KW-1133">Transmembrane helix</keyword>
<feature type="transmembrane region" description="Helical" evidence="1">
    <location>
        <begin position="5"/>
        <end position="21"/>
    </location>
</feature>
<dbReference type="RefSeq" id="WP_136947190.1">
    <property type="nucleotide sequence ID" value="NZ_SWFM01000003.1"/>
</dbReference>
<keyword evidence="1" id="KW-0812">Transmembrane</keyword>
<sequence length="78" mass="8570">MKIIRIILATIVVSLSIYGLMSGTAEIILPYLMLLMGGMFLVMGVTEFQKRKPVAFTSFLVAGFSIFVGIYTFLSNLA</sequence>
<organism evidence="2 3">
    <name type="scientific">Guptibacillus hwajinpoensis</name>
    <dbReference type="NCBI Taxonomy" id="208199"/>
    <lineage>
        <taxon>Bacteria</taxon>
        <taxon>Bacillati</taxon>
        <taxon>Bacillota</taxon>
        <taxon>Bacilli</taxon>
        <taxon>Bacillales</taxon>
        <taxon>Guptibacillaceae</taxon>
        <taxon>Guptibacillus</taxon>
    </lineage>
</organism>
<evidence type="ECO:0000313" key="3">
    <source>
        <dbReference type="Proteomes" id="UP000310541"/>
    </source>
</evidence>
<dbReference type="AlphaFoldDB" id="A0A4U1MH18"/>
<evidence type="ECO:0000313" key="2">
    <source>
        <dbReference type="EMBL" id="TKD69765.1"/>
    </source>
</evidence>